<feature type="region of interest" description="Disordered" evidence="4">
    <location>
        <begin position="349"/>
        <end position="388"/>
    </location>
</feature>
<evidence type="ECO:0000256" key="5">
    <source>
        <dbReference type="SAM" id="SignalP"/>
    </source>
</evidence>
<dbReference type="Gene3D" id="2.40.30.170">
    <property type="match status" value="1"/>
</dbReference>
<dbReference type="Gene3D" id="2.40.420.20">
    <property type="match status" value="1"/>
</dbReference>
<dbReference type="Gene3D" id="1.10.287.470">
    <property type="entry name" value="Helix hairpin bin"/>
    <property type="match status" value="1"/>
</dbReference>
<protein>
    <submittedName>
        <fullName evidence="10">Efflux RND transporter periplasmic adaptor subunit</fullName>
    </submittedName>
</protein>
<evidence type="ECO:0000256" key="3">
    <source>
        <dbReference type="SAM" id="Coils"/>
    </source>
</evidence>
<dbReference type="EMBL" id="DWZD01000019">
    <property type="protein sequence ID" value="HJA78503.1"/>
    <property type="molecule type" value="Genomic_DNA"/>
</dbReference>
<proteinExistence type="inferred from homology"/>
<dbReference type="InterPro" id="IPR058624">
    <property type="entry name" value="MdtA-like_HH"/>
</dbReference>
<feature type="domain" description="Multidrug resistance protein MdtA-like C-terminal permuted SH3" evidence="9">
    <location>
        <begin position="286"/>
        <end position="344"/>
    </location>
</feature>
<gene>
    <name evidence="10" type="ORF">H9784_02875</name>
</gene>
<dbReference type="Pfam" id="PF25876">
    <property type="entry name" value="HH_MFP_RND"/>
    <property type="match status" value="1"/>
</dbReference>
<evidence type="ECO:0000313" key="10">
    <source>
        <dbReference type="EMBL" id="HJA78503.1"/>
    </source>
</evidence>
<feature type="domain" description="Multidrug resistance protein MdtA-like beta-barrel" evidence="8">
    <location>
        <begin position="192"/>
        <end position="281"/>
    </location>
</feature>
<reference evidence="10" key="2">
    <citation type="submission" date="2021-04" db="EMBL/GenBank/DDBJ databases">
        <authorList>
            <person name="Gilroy R."/>
        </authorList>
    </citation>
    <scope>NUCLEOTIDE SEQUENCE</scope>
    <source>
        <strain evidence="10">5032</strain>
    </source>
</reference>
<dbReference type="Pfam" id="PF25944">
    <property type="entry name" value="Beta-barrel_RND"/>
    <property type="match status" value="1"/>
</dbReference>
<feature type="domain" description="Multidrug resistance protein MdtA-like barrel-sandwich hybrid" evidence="7">
    <location>
        <begin position="61"/>
        <end position="182"/>
    </location>
</feature>
<dbReference type="InterPro" id="IPR058626">
    <property type="entry name" value="MdtA-like_b-barrel"/>
</dbReference>
<feature type="coiled-coil region" evidence="3">
    <location>
        <begin position="88"/>
        <end position="153"/>
    </location>
</feature>
<keyword evidence="3" id="KW-0175">Coiled coil</keyword>
<sequence>MRISHMFSAALALFMLVQLAACKGEEQARQGGKGPLVSVFHVEAKDRPWPAEFQAQASGSRSVEVRARVQGIIEKRLYDEGAFVKEGQQLFQIERDQYEAQVQQAQAQYDSAAREWQRIRPLYEKNAVSQKDRDNARAAYDSARAALREAKINLDYCQVVSPVSGYSSKENYTPGNLVSNNSLLTYVEQTDPMYIDFSIAAPERMRRQQLAAEGRLRFPEKNLYKARLRLLDGSMSPVEGVVNFIDSRVQPTTGVIQARATFDNSTGSIMPGQYVRIFMEGDVLVDAVLIPQKSLLITQKGSFVMVLGKDNIVQSVPVTVSETIGDMYLVDSGLKGGEVIVSEGLIKARPGQPVTPMNDASQASDAGKREDAAPAAKDGDDNAEKAAQ</sequence>
<dbReference type="PANTHER" id="PTHR30158:SF3">
    <property type="entry name" value="MULTIDRUG EFFLUX PUMP SUBUNIT ACRA-RELATED"/>
    <property type="match status" value="1"/>
</dbReference>
<comment type="subcellular location">
    <subcellularLocation>
        <location evidence="1">Cell envelope</location>
    </subcellularLocation>
</comment>
<feature type="chain" id="PRO_5038494829" evidence="5">
    <location>
        <begin position="21"/>
        <end position="388"/>
    </location>
</feature>
<evidence type="ECO:0000259" key="7">
    <source>
        <dbReference type="Pfam" id="PF25917"/>
    </source>
</evidence>
<dbReference type="AlphaFoldDB" id="A0A9D2HMR5"/>
<dbReference type="PANTHER" id="PTHR30158">
    <property type="entry name" value="ACRA/E-RELATED COMPONENT OF DRUG EFFLUX TRANSPORTER"/>
    <property type="match status" value="1"/>
</dbReference>
<evidence type="ECO:0000259" key="9">
    <source>
        <dbReference type="Pfam" id="PF25967"/>
    </source>
</evidence>
<evidence type="ECO:0000313" key="11">
    <source>
        <dbReference type="Proteomes" id="UP000823821"/>
    </source>
</evidence>
<dbReference type="GO" id="GO:0005886">
    <property type="term" value="C:plasma membrane"/>
    <property type="evidence" value="ECO:0007669"/>
    <property type="project" value="TreeGrafter"/>
</dbReference>
<dbReference type="GO" id="GO:0022857">
    <property type="term" value="F:transmembrane transporter activity"/>
    <property type="evidence" value="ECO:0007669"/>
    <property type="project" value="InterPro"/>
</dbReference>
<dbReference type="Pfam" id="PF25967">
    <property type="entry name" value="RND-MFP_C"/>
    <property type="match status" value="1"/>
</dbReference>
<accession>A0A9D2HMR5</accession>
<dbReference type="InterPro" id="IPR058627">
    <property type="entry name" value="MdtA-like_C"/>
</dbReference>
<comment type="caution">
    <text evidence="10">The sequence shown here is derived from an EMBL/GenBank/DDBJ whole genome shotgun (WGS) entry which is preliminary data.</text>
</comment>
<reference evidence="10" key="1">
    <citation type="journal article" date="2021" name="PeerJ">
        <title>Extensive microbial diversity within the chicken gut microbiome revealed by metagenomics and culture.</title>
        <authorList>
            <person name="Gilroy R."/>
            <person name="Ravi A."/>
            <person name="Getino M."/>
            <person name="Pursley I."/>
            <person name="Horton D.L."/>
            <person name="Alikhan N.F."/>
            <person name="Baker D."/>
            <person name="Gharbi K."/>
            <person name="Hall N."/>
            <person name="Watson M."/>
            <person name="Adriaenssens E.M."/>
            <person name="Foster-Nyarko E."/>
            <person name="Jarju S."/>
            <person name="Secka A."/>
            <person name="Antonio M."/>
            <person name="Oren A."/>
            <person name="Chaudhuri R.R."/>
            <person name="La Ragione R."/>
            <person name="Hildebrand F."/>
            <person name="Pallen M.J."/>
        </authorList>
    </citation>
    <scope>NUCLEOTIDE SEQUENCE</scope>
    <source>
        <strain evidence="10">5032</strain>
    </source>
</reference>
<dbReference type="Gene3D" id="2.40.50.100">
    <property type="match status" value="1"/>
</dbReference>
<feature type="signal peptide" evidence="5">
    <location>
        <begin position="1"/>
        <end position="20"/>
    </location>
</feature>
<dbReference type="Pfam" id="PF25917">
    <property type="entry name" value="BSH_RND"/>
    <property type="match status" value="1"/>
</dbReference>
<dbReference type="GO" id="GO:0046677">
    <property type="term" value="P:response to antibiotic"/>
    <property type="evidence" value="ECO:0007669"/>
    <property type="project" value="TreeGrafter"/>
</dbReference>
<evidence type="ECO:0000256" key="2">
    <source>
        <dbReference type="ARBA" id="ARBA00009477"/>
    </source>
</evidence>
<name>A0A9D2HMR5_9BACT</name>
<comment type="similarity">
    <text evidence="2">Belongs to the membrane fusion protein (MFP) (TC 8.A.1) family.</text>
</comment>
<evidence type="ECO:0000259" key="8">
    <source>
        <dbReference type="Pfam" id="PF25944"/>
    </source>
</evidence>
<dbReference type="GO" id="GO:0030313">
    <property type="term" value="C:cell envelope"/>
    <property type="evidence" value="ECO:0007669"/>
    <property type="project" value="UniProtKB-SubCell"/>
</dbReference>
<dbReference type="SUPFAM" id="SSF111369">
    <property type="entry name" value="HlyD-like secretion proteins"/>
    <property type="match status" value="1"/>
</dbReference>
<feature type="compositionally biased region" description="Basic and acidic residues" evidence="4">
    <location>
        <begin position="366"/>
        <end position="388"/>
    </location>
</feature>
<keyword evidence="5" id="KW-0732">Signal</keyword>
<dbReference type="InterPro" id="IPR058625">
    <property type="entry name" value="MdtA-like_BSH"/>
</dbReference>
<evidence type="ECO:0000259" key="6">
    <source>
        <dbReference type="Pfam" id="PF25876"/>
    </source>
</evidence>
<evidence type="ECO:0000256" key="4">
    <source>
        <dbReference type="SAM" id="MobiDB-lite"/>
    </source>
</evidence>
<feature type="domain" description="Multidrug resistance protein MdtA-like alpha-helical hairpin" evidence="6">
    <location>
        <begin position="96"/>
        <end position="156"/>
    </location>
</feature>
<dbReference type="Proteomes" id="UP000823821">
    <property type="component" value="Unassembled WGS sequence"/>
</dbReference>
<organism evidence="10 11">
    <name type="scientific">Candidatus Desulfovibrio intestinavium</name>
    <dbReference type="NCBI Taxonomy" id="2838534"/>
    <lineage>
        <taxon>Bacteria</taxon>
        <taxon>Pseudomonadati</taxon>
        <taxon>Thermodesulfobacteriota</taxon>
        <taxon>Desulfovibrionia</taxon>
        <taxon>Desulfovibrionales</taxon>
        <taxon>Desulfovibrionaceae</taxon>
        <taxon>Desulfovibrio</taxon>
    </lineage>
</organism>
<dbReference type="NCBIfam" id="TIGR01730">
    <property type="entry name" value="RND_mfp"/>
    <property type="match status" value="1"/>
</dbReference>
<dbReference type="InterPro" id="IPR006143">
    <property type="entry name" value="RND_pump_MFP"/>
</dbReference>
<evidence type="ECO:0000256" key="1">
    <source>
        <dbReference type="ARBA" id="ARBA00004196"/>
    </source>
</evidence>